<dbReference type="Proteomes" id="UP000410492">
    <property type="component" value="Unassembled WGS sequence"/>
</dbReference>
<evidence type="ECO:0000313" key="3">
    <source>
        <dbReference type="Proteomes" id="UP000410492"/>
    </source>
</evidence>
<accession>A0A653CKD6</accession>
<feature type="chain" id="PRO_5024928478" evidence="1">
    <location>
        <begin position="23"/>
        <end position="191"/>
    </location>
</feature>
<evidence type="ECO:0000256" key="1">
    <source>
        <dbReference type="SAM" id="SignalP"/>
    </source>
</evidence>
<keyword evidence="3" id="KW-1185">Reference proteome</keyword>
<dbReference type="EMBL" id="CAACVG010008089">
    <property type="protein sequence ID" value="VEN48381.1"/>
    <property type="molecule type" value="Genomic_DNA"/>
</dbReference>
<reference evidence="2 3" key="1">
    <citation type="submission" date="2019-01" db="EMBL/GenBank/DDBJ databases">
        <authorList>
            <person name="Sayadi A."/>
        </authorList>
    </citation>
    <scope>NUCLEOTIDE SEQUENCE [LARGE SCALE GENOMIC DNA]</scope>
</reference>
<protein>
    <submittedName>
        <fullName evidence="2">Uncharacterized protein</fullName>
    </submittedName>
</protein>
<feature type="signal peptide" evidence="1">
    <location>
        <begin position="1"/>
        <end position="22"/>
    </location>
</feature>
<proteinExistence type="predicted"/>
<dbReference type="PANTHER" id="PTHR21398:SF22">
    <property type="entry name" value="IP12060P-RELATED"/>
    <property type="match status" value="1"/>
</dbReference>
<dbReference type="InterPro" id="IPR006631">
    <property type="entry name" value="DM4_12"/>
</dbReference>
<dbReference type="PANTHER" id="PTHR21398">
    <property type="entry name" value="AGAP007094-PA"/>
    <property type="match status" value="1"/>
</dbReference>
<gene>
    <name evidence="2" type="ORF">CALMAC_LOCUS9859</name>
</gene>
<organism evidence="2 3">
    <name type="scientific">Callosobruchus maculatus</name>
    <name type="common">Southern cowpea weevil</name>
    <name type="synonym">Pulse bruchid</name>
    <dbReference type="NCBI Taxonomy" id="64391"/>
    <lineage>
        <taxon>Eukaryota</taxon>
        <taxon>Metazoa</taxon>
        <taxon>Ecdysozoa</taxon>
        <taxon>Arthropoda</taxon>
        <taxon>Hexapoda</taxon>
        <taxon>Insecta</taxon>
        <taxon>Pterygota</taxon>
        <taxon>Neoptera</taxon>
        <taxon>Endopterygota</taxon>
        <taxon>Coleoptera</taxon>
        <taxon>Polyphaga</taxon>
        <taxon>Cucujiformia</taxon>
        <taxon>Chrysomeloidea</taxon>
        <taxon>Chrysomelidae</taxon>
        <taxon>Bruchinae</taxon>
        <taxon>Bruchini</taxon>
        <taxon>Callosobruchus</taxon>
    </lineage>
</organism>
<dbReference type="SMART" id="SM00718">
    <property type="entry name" value="DM4_12"/>
    <property type="match status" value="1"/>
</dbReference>
<keyword evidence="1" id="KW-0732">Signal</keyword>
<sequence length="191" mass="21165">MCSCRFVLTVFATVSCATIAKGDGRVPNPYFHFPGGSDAFMGLIATIAVPLDIKAPGDVILSLILEANYNMPQNQTSFEYPPIVGESERTLLYKMFERKIEEFGFPGKECLKRIICEAAQAPTKSMGIVGDIAHILLTPSSSKKEQLEEYMQAEKAGLESKCKYYHEDCQYSILSTLSRIVDFVDLLTDVS</sequence>
<dbReference type="OrthoDB" id="6340174at2759"/>
<dbReference type="Pfam" id="PF07841">
    <property type="entry name" value="DM4_12"/>
    <property type="match status" value="1"/>
</dbReference>
<name>A0A653CKD6_CALMS</name>
<dbReference type="PROSITE" id="PS51257">
    <property type="entry name" value="PROKAR_LIPOPROTEIN"/>
    <property type="match status" value="1"/>
</dbReference>
<dbReference type="AlphaFoldDB" id="A0A653CKD6"/>
<evidence type="ECO:0000313" key="2">
    <source>
        <dbReference type="EMBL" id="VEN48381.1"/>
    </source>
</evidence>